<dbReference type="PANTHER" id="PTHR34386:SF1">
    <property type="entry name" value="GLUTAREDOXIN-LIKE PROTEIN NRDH"/>
    <property type="match status" value="1"/>
</dbReference>
<organism evidence="2 3">
    <name type="scientific">Maledivibacter halophilus</name>
    <dbReference type="NCBI Taxonomy" id="36842"/>
    <lineage>
        <taxon>Bacteria</taxon>
        <taxon>Bacillati</taxon>
        <taxon>Bacillota</taxon>
        <taxon>Clostridia</taxon>
        <taxon>Peptostreptococcales</taxon>
        <taxon>Caminicellaceae</taxon>
        <taxon>Maledivibacter</taxon>
    </lineage>
</organism>
<dbReference type="Proteomes" id="UP000190285">
    <property type="component" value="Unassembled WGS sequence"/>
</dbReference>
<keyword evidence="3" id="KW-1185">Reference proteome</keyword>
<evidence type="ECO:0000313" key="3">
    <source>
        <dbReference type="Proteomes" id="UP000190285"/>
    </source>
</evidence>
<dbReference type="CDD" id="cd02976">
    <property type="entry name" value="NrdH"/>
    <property type="match status" value="1"/>
</dbReference>
<dbReference type="SUPFAM" id="SSF52833">
    <property type="entry name" value="Thioredoxin-like"/>
    <property type="match status" value="1"/>
</dbReference>
<dbReference type="GO" id="GO:0045454">
    <property type="term" value="P:cell redox homeostasis"/>
    <property type="evidence" value="ECO:0007669"/>
    <property type="project" value="TreeGrafter"/>
</dbReference>
<protein>
    <submittedName>
        <fullName evidence="2">Glutaredoxin-like protein, YruB-family</fullName>
    </submittedName>
</protein>
<evidence type="ECO:0000313" key="2">
    <source>
        <dbReference type="EMBL" id="SKC84962.1"/>
    </source>
</evidence>
<dbReference type="AlphaFoldDB" id="A0A1T5M9P8"/>
<feature type="domain" description="Glutaredoxin" evidence="1">
    <location>
        <begin position="5"/>
        <end position="63"/>
    </location>
</feature>
<dbReference type="InterPro" id="IPR002109">
    <property type="entry name" value="Glutaredoxin"/>
</dbReference>
<dbReference type="Pfam" id="PF00462">
    <property type="entry name" value="Glutaredoxin"/>
    <property type="match status" value="1"/>
</dbReference>
<dbReference type="OrthoDB" id="9795531at2"/>
<dbReference type="Gene3D" id="3.40.30.10">
    <property type="entry name" value="Glutaredoxin"/>
    <property type="match status" value="1"/>
</dbReference>
<reference evidence="2 3" key="1">
    <citation type="submission" date="2017-02" db="EMBL/GenBank/DDBJ databases">
        <authorList>
            <person name="Peterson S.W."/>
        </authorList>
    </citation>
    <scope>NUCLEOTIDE SEQUENCE [LARGE SCALE GENOMIC DNA]</scope>
    <source>
        <strain evidence="2 3">M1</strain>
    </source>
</reference>
<evidence type="ECO:0000259" key="1">
    <source>
        <dbReference type="Pfam" id="PF00462"/>
    </source>
</evidence>
<dbReference type="PROSITE" id="PS51354">
    <property type="entry name" value="GLUTAREDOXIN_2"/>
    <property type="match status" value="1"/>
</dbReference>
<dbReference type="PANTHER" id="PTHR34386">
    <property type="entry name" value="GLUTAREDOXIN"/>
    <property type="match status" value="1"/>
</dbReference>
<dbReference type="STRING" id="36842.SAMN02194393_04318"/>
<accession>A0A1T5M9P8</accession>
<name>A0A1T5M9P8_9FIRM</name>
<dbReference type="RefSeq" id="WP_079494537.1">
    <property type="nucleotide sequence ID" value="NZ_FUZT01000012.1"/>
</dbReference>
<dbReference type="InterPro" id="IPR036249">
    <property type="entry name" value="Thioredoxin-like_sf"/>
</dbReference>
<sequence length="76" mass="8665">MNKKIVIYTSDTCGYCHMAKDYLKSKGVDYQEKNISSDMNARKELMAQGFMGVPIINVEGEVIEGFDKNRLDQLLK</sequence>
<dbReference type="GO" id="GO:0009055">
    <property type="term" value="F:electron transfer activity"/>
    <property type="evidence" value="ECO:0007669"/>
    <property type="project" value="TreeGrafter"/>
</dbReference>
<gene>
    <name evidence="2" type="ORF">SAMN02194393_04318</name>
</gene>
<proteinExistence type="predicted"/>
<dbReference type="EMBL" id="FUZT01000012">
    <property type="protein sequence ID" value="SKC84962.1"/>
    <property type="molecule type" value="Genomic_DNA"/>
</dbReference>
<dbReference type="InterPro" id="IPR051548">
    <property type="entry name" value="Grx-like_ET"/>
</dbReference>